<proteinExistence type="predicted"/>
<name>A0A0P0GAH5_9BACE</name>
<dbReference type="EMBL" id="CP012801">
    <property type="protein sequence ID" value="ALJ57682.1"/>
    <property type="molecule type" value="Genomic_DNA"/>
</dbReference>
<dbReference type="RefSeq" id="WP_007218265.1">
    <property type="nucleotide sequence ID" value="NZ_CABMLT010000016.1"/>
</dbReference>
<reference evidence="2 4" key="2">
    <citation type="journal article" date="2019" name="Nat. Med.">
        <title>A library of human gut bacterial isolates paired with longitudinal multiomics data enables mechanistic microbiome research.</title>
        <authorList>
            <person name="Poyet M."/>
            <person name="Groussin M."/>
            <person name="Gibbons S.M."/>
            <person name="Avila-Pacheco J."/>
            <person name="Jiang X."/>
            <person name="Kearney S.M."/>
            <person name="Perrotta A.R."/>
            <person name="Berdy B."/>
            <person name="Zhao S."/>
            <person name="Lieberman T.D."/>
            <person name="Swanson P.K."/>
            <person name="Smith M."/>
            <person name="Roesemann S."/>
            <person name="Alexander J.E."/>
            <person name="Rich S.A."/>
            <person name="Livny J."/>
            <person name="Vlamakis H."/>
            <person name="Clish C."/>
            <person name="Bullock K."/>
            <person name="Deik A."/>
            <person name="Scott J."/>
            <person name="Pierce K.A."/>
            <person name="Xavier R.J."/>
            <person name="Alm E.J."/>
        </authorList>
    </citation>
    <scope>NUCLEOTIDE SEQUENCE [LARGE SCALE GENOMIC DNA]</scope>
    <source>
        <strain evidence="2 4">BIOML-A6</strain>
    </source>
</reference>
<gene>
    <name evidence="1" type="ORF">BcellWH2_00407</name>
    <name evidence="2" type="ORF">F2Y81_23450</name>
</gene>
<sequence>MSKTIRQHYVPRTYLKHFSFDGKRLHTFLLNKDTPSVIGPENWGDYVKDISISDVCVGQNFYTIDEANQHNNRGLKSMALEKDFFQNYVEPKLSSIIQTIESLVDSVLKDNTLIASIRFSNEQLYDLAFSSFVQYHRSPRQRHSIESVNSLIRYVLKSERKEKGLDDSEDIKGLDVAFTHADKTYLNTYLWRMFYAKISSYCILIRVSTNGNLFTSDNPVVIHKLGAKGKAVFDVNFYQDEFSLFFPLTPNIILEYYNPSFFPDAIMMDKTISIVDSAYENQVNKYQYINAERFIFSPKNDFSLFLKPKH</sequence>
<dbReference type="AlphaFoldDB" id="A0A0P0GAH5"/>
<dbReference type="EMBL" id="VVYV01000054">
    <property type="protein sequence ID" value="KAA5413291.1"/>
    <property type="molecule type" value="Genomic_DNA"/>
</dbReference>
<dbReference type="InterPro" id="IPR025332">
    <property type="entry name" value="DUF4238"/>
</dbReference>
<accession>A0A0P0GAH5</accession>
<dbReference type="PATRIC" id="fig|246787.4.peg.430"/>
<evidence type="ECO:0000313" key="1">
    <source>
        <dbReference type="EMBL" id="ALJ57682.1"/>
    </source>
</evidence>
<reference evidence="1 3" key="1">
    <citation type="journal article" date="2015" name="Science">
        <title>Genetic determinants of in vivo fitness and diet responsiveness in multiple human gut Bacteroides.</title>
        <authorList>
            <person name="Wu M."/>
            <person name="McNulty N.P."/>
            <person name="Rodionov D.A."/>
            <person name="Khoroshkin M.S."/>
            <person name="Griffin N.W."/>
            <person name="Cheng J."/>
            <person name="Latreille P."/>
            <person name="Kerstetter R.A."/>
            <person name="Terrapon N."/>
            <person name="Henrissat B."/>
            <person name="Osterman A.L."/>
            <person name="Gordon J.I."/>
        </authorList>
    </citation>
    <scope>NUCLEOTIDE SEQUENCE [LARGE SCALE GENOMIC DNA]</scope>
    <source>
        <strain evidence="1 3">WH2</strain>
    </source>
</reference>
<dbReference type="KEGG" id="bcel:BcellWH2_00407"/>
<dbReference type="GeneID" id="66308184"/>
<dbReference type="Pfam" id="PF14022">
    <property type="entry name" value="DUF4238"/>
    <property type="match status" value="1"/>
</dbReference>
<dbReference type="Proteomes" id="UP000448877">
    <property type="component" value="Unassembled WGS sequence"/>
</dbReference>
<organism evidence="1 3">
    <name type="scientific">Bacteroides cellulosilyticus</name>
    <dbReference type="NCBI Taxonomy" id="246787"/>
    <lineage>
        <taxon>Bacteria</taxon>
        <taxon>Pseudomonadati</taxon>
        <taxon>Bacteroidota</taxon>
        <taxon>Bacteroidia</taxon>
        <taxon>Bacteroidales</taxon>
        <taxon>Bacteroidaceae</taxon>
        <taxon>Bacteroides</taxon>
    </lineage>
</organism>
<evidence type="ECO:0000313" key="3">
    <source>
        <dbReference type="Proteomes" id="UP000061809"/>
    </source>
</evidence>
<evidence type="ECO:0000313" key="4">
    <source>
        <dbReference type="Proteomes" id="UP000448877"/>
    </source>
</evidence>
<protein>
    <submittedName>
        <fullName evidence="2">DUF4238 domain-containing protein</fullName>
    </submittedName>
</protein>
<evidence type="ECO:0000313" key="2">
    <source>
        <dbReference type="EMBL" id="KAA5413291.1"/>
    </source>
</evidence>
<dbReference type="Proteomes" id="UP000061809">
    <property type="component" value="Chromosome"/>
</dbReference>